<reference evidence="2 3" key="1">
    <citation type="submission" date="2024-02" db="EMBL/GenBank/DDBJ databases">
        <title>A draft genome for the cacao thread blight pathogen Marasmius crinis-equi.</title>
        <authorList>
            <person name="Cohen S.P."/>
            <person name="Baruah I.K."/>
            <person name="Amoako-Attah I."/>
            <person name="Bukari Y."/>
            <person name="Meinhardt L.W."/>
            <person name="Bailey B.A."/>
        </authorList>
    </citation>
    <scope>NUCLEOTIDE SEQUENCE [LARGE SCALE GENOMIC DNA]</scope>
    <source>
        <strain evidence="2 3">GH-76</strain>
    </source>
</reference>
<accession>A0ABR3EQZ3</accession>
<evidence type="ECO:0000313" key="2">
    <source>
        <dbReference type="EMBL" id="KAL0565295.1"/>
    </source>
</evidence>
<comment type="caution">
    <text evidence="2">The sequence shown here is derived from an EMBL/GenBank/DDBJ whole genome shotgun (WGS) entry which is preliminary data.</text>
</comment>
<feature type="compositionally biased region" description="Low complexity" evidence="1">
    <location>
        <begin position="215"/>
        <end position="232"/>
    </location>
</feature>
<proteinExistence type="predicted"/>
<feature type="region of interest" description="Disordered" evidence="1">
    <location>
        <begin position="185"/>
        <end position="232"/>
    </location>
</feature>
<dbReference type="EMBL" id="JBAHYK010002333">
    <property type="protein sequence ID" value="KAL0565295.1"/>
    <property type="molecule type" value="Genomic_DNA"/>
</dbReference>
<sequence>MEWITILDVECGMPASRYAVQSIKREGSWSLLSSPRAPHFIVPFFSTIGLISLTMSNEREIQAQQLRIQLLRYSAAFAQLHHDDTLATEPRGSRRFSAQIAALFRITGRPESQVDFDEQNGSESGLKDSWGRPLPPHLASWLIPSRQQQRVFPTTRRITVKMPTTKKKVMPKWSWTIHSRNGPLSCPAAAQPKPRPAPIIIDSDDEEYDSKSETETASVYSSTTTTSASSEACSVTTPTWWRREFDTPMDVELREMEWRRSMGLDEGHDAIVECEEEEENEMDEKEWGYLSV</sequence>
<keyword evidence="3" id="KW-1185">Reference proteome</keyword>
<gene>
    <name evidence="2" type="ORF">V5O48_016728</name>
</gene>
<evidence type="ECO:0000256" key="1">
    <source>
        <dbReference type="SAM" id="MobiDB-lite"/>
    </source>
</evidence>
<name>A0ABR3EQZ3_9AGAR</name>
<organism evidence="2 3">
    <name type="scientific">Marasmius crinis-equi</name>
    <dbReference type="NCBI Taxonomy" id="585013"/>
    <lineage>
        <taxon>Eukaryota</taxon>
        <taxon>Fungi</taxon>
        <taxon>Dikarya</taxon>
        <taxon>Basidiomycota</taxon>
        <taxon>Agaricomycotina</taxon>
        <taxon>Agaricomycetes</taxon>
        <taxon>Agaricomycetidae</taxon>
        <taxon>Agaricales</taxon>
        <taxon>Marasmiineae</taxon>
        <taxon>Marasmiaceae</taxon>
        <taxon>Marasmius</taxon>
    </lineage>
</organism>
<protein>
    <submittedName>
        <fullName evidence="2">Uncharacterized protein</fullName>
    </submittedName>
</protein>
<dbReference type="Proteomes" id="UP001465976">
    <property type="component" value="Unassembled WGS sequence"/>
</dbReference>
<evidence type="ECO:0000313" key="3">
    <source>
        <dbReference type="Proteomes" id="UP001465976"/>
    </source>
</evidence>